<protein>
    <submittedName>
        <fullName evidence="9">CWC25 protein</fullName>
    </submittedName>
</protein>
<dbReference type="PANTHER" id="PTHR16196">
    <property type="entry name" value="CELL CYCLE CONTROL PROTEIN CWF25"/>
    <property type="match status" value="1"/>
</dbReference>
<gene>
    <name evidence="9" type="primary">CWC25</name>
    <name evidence="9" type="ORF">SNAT2548_LOCUS33085</name>
</gene>
<dbReference type="GO" id="GO:0000398">
    <property type="term" value="P:mRNA splicing, via spliceosome"/>
    <property type="evidence" value="ECO:0007669"/>
    <property type="project" value="TreeGrafter"/>
</dbReference>
<dbReference type="PANTHER" id="PTHR16196:SF0">
    <property type="entry name" value="PRE-MRNA-SPLICING FACTOR CWC25 HOMOLOG"/>
    <property type="match status" value="1"/>
</dbReference>
<dbReference type="InterPro" id="IPR022209">
    <property type="entry name" value="CWC25"/>
</dbReference>
<feature type="region of interest" description="Disordered" evidence="8">
    <location>
        <begin position="263"/>
        <end position="294"/>
    </location>
</feature>
<dbReference type="Pfam" id="PF12542">
    <property type="entry name" value="CWC25"/>
    <property type="match status" value="1"/>
</dbReference>
<comment type="subcellular location">
    <subcellularLocation>
        <location evidence="1">Nucleus</location>
    </subcellularLocation>
</comment>
<evidence type="ECO:0000256" key="5">
    <source>
        <dbReference type="ARBA" id="ARBA00023054"/>
    </source>
</evidence>
<evidence type="ECO:0000256" key="4">
    <source>
        <dbReference type="ARBA" id="ARBA00022728"/>
    </source>
</evidence>
<feature type="compositionally biased region" description="Basic and acidic residues" evidence="8">
    <location>
        <begin position="202"/>
        <end position="237"/>
    </location>
</feature>
<comment type="similarity">
    <text evidence="2">Belongs to the CWC25 family.</text>
</comment>
<keyword evidence="6" id="KW-0508">mRNA splicing</keyword>
<proteinExistence type="inferred from homology"/>
<comment type="caution">
    <text evidence="9">The sequence shown here is derived from an EMBL/GenBank/DDBJ whole genome shotgun (WGS) entry which is preliminary data.</text>
</comment>
<evidence type="ECO:0000256" key="7">
    <source>
        <dbReference type="ARBA" id="ARBA00023242"/>
    </source>
</evidence>
<sequence>MATTVKQSAERLDWMYEQSASSVKPDEDTLMNMPISAQKDKDIEDVKNLQSATAGSLFLGSATKTTEDMVRKLREDPLFQIRRQEHAARESMMANPLIRAKIQKKQEKDAKKAAKKEKKAAKKEEKALKKAAKAAKKAKDSSDSSEPEAAQAQARQKRPREEEPDLSALGPSNVVLSKRMEHEQRVQQQKEAALASRGIGRRLTEEEKERRVEQMRVDAKKHEKMKDQRIASTEEREKQIEELEAKMRDKSDQKYFRELRKDAYAGDAEMTMADRLKSQRHRRQKHINDPLEKD</sequence>
<dbReference type="Proteomes" id="UP000604046">
    <property type="component" value="Unassembled WGS sequence"/>
</dbReference>
<evidence type="ECO:0000256" key="6">
    <source>
        <dbReference type="ARBA" id="ARBA00023187"/>
    </source>
</evidence>
<evidence type="ECO:0000256" key="2">
    <source>
        <dbReference type="ARBA" id="ARBA00006695"/>
    </source>
</evidence>
<reference evidence="9" key="1">
    <citation type="submission" date="2021-02" db="EMBL/GenBank/DDBJ databases">
        <authorList>
            <person name="Dougan E. K."/>
            <person name="Rhodes N."/>
            <person name="Thang M."/>
            <person name="Chan C."/>
        </authorList>
    </citation>
    <scope>NUCLEOTIDE SEQUENCE</scope>
</reference>
<keyword evidence="3" id="KW-0507">mRNA processing</keyword>
<dbReference type="InterPro" id="IPR051376">
    <property type="entry name" value="CWC25_splicing_factor"/>
</dbReference>
<dbReference type="AlphaFoldDB" id="A0A812UIR4"/>
<organism evidence="9 10">
    <name type="scientific">Symbiodinium natans</name>
    <dbReference type="NCBI Taxonomy" id="878477"/>
    <lineage>
        <taxon>Eukaryota</taxon>
        <taxon>Sar</taxon>
        <taxon>Alveolata</taxon>
        <taxon>Dinophyceae</taxon>
        <taxon>Suessiales</taxon>
        <taxon>Symbiodiniaceae</taxon>
        <taxon>Symbiodinium</taxon>
    </lineage>
</organism>
<dbReference type="OrthoDB" id="21123at2759"/>
<evidence type="ECO:0000313" key="9">
    <source>
        <dbReference type="EMBL" id="CAE7579872.1"/>
    </source>
</evidence>
<name>A0A812UIR4_9DINO</name>
<evidence type="ECO:0000256" key="1">
    <source>
        <dbReference type="ARBA" id="ARBA00004123"/>
    </source>
</evidence>
<evidence type="ECO:0000256" key="3">
    <source>
        <dbReference type="ARBA" id="ARBA00022664"/>
    </source>
</evidence>
<evidence type="ECO:0000256" key="8">
    <source>
        <dbReference type="SAM" id="MobiDB-lite"/>
    </source>
</evidence>
<dbReference type="GO" id="GO:0005684">
    <property type="term" value="C:U2-type spliceosomal complex"/>
    <property type="evidence" value="ECO:0007669"/>
    <property type="project" value="TreeGrafter"/>
</dbReference>
<keyword evidence="7" id="KW-0539">Nucleus</keyword>
<dbReference type="EMBL" id="CAJNDS010002739">
    <property type="protein sequence ID" value="CAE7579872.1"/>
    <property type="molecule type" value="Genomic_DNA"/>
</dbReference>
<evidence type="ECO:0000313" key="10">
    <source>
        <dbReference type="Proteomes" id="UP000604046"/>
    </source>
</evidence>
<keyword evidence="10" id="KW-1185">Reference proteome</keyword>
<keyword evidence="4" id="KW-0747">Spliceosome</keyword>
<keyword evidence="5" id="KW-0175">Coiled coil</keyword>
<feature type="region of interest" description="Disordered" evidence="8">
    <location>
        <begin position="90"/>
        <end position="237"/>
    </location>
</feature>
<accession>A0A812UIR4</accession>